<dbReference type="GO" id="GO:0032790">
    <property type="term" value="P:ribosome disassembly"/>
    <property type="evidence" value="ECO:0007669"/>
    <property type="project" value="TreeGrafter"/>
</dbReference>
<dbReference type="InterPro" id="IPR000640">
    <property type="entry name" value="EFG_V-like"/>
</dbReference>
<dbReference type="FunFam" id="3.30.230.10:FF:000003">
    <property type="entry name" value="Elongation factor G"/>
    <property type="match status" value="1"/>
</dbReference>
<evidence type="ECO:0000256" key="5">
    <source>
        <dbReference type="ARBA" id="ARBA00022917"/>
    </source>
</evidence>
<dbReference type="Gene3D" id="3.40.50.300">
    <property type="entry name" value="P-loop containing nucleotide triphosphate hydrolases"/>
    <property type="match status" value="1"/>
</dbReference>
<comment type="function">
    <text evidence="7">Catalyzes the GTP-dependent ribosomal translocation step during translation elongation. During this step, the ribosome changes from the pre-translocational (PRE) to the post-translocational (POST) state as the newly formed A-site-bound peptidyl-tRNA and P-site-bound deacylated tRNA move to the P and E sites, respectively. Catalyzes the coordinated movement of the two tRNA molecules, the mRNA and conformational changes in the ribosome.</text>
</comment>
<dbReference type="InterPro" id="IPR041095">
    <property type="entry name" value="EFG_II"/>
</dbReference>
<name>A0A0R2JJJ1_9LACO</name>
<dbReference type="Pfam" id="PF22042">
    <property type="entry name" value="EF-G_D2"/>
    <property type="match status" value="1"/>
</dbReference>
<dbReference type="STRING" id="1616.IV73_GL000611"/>
<dbReference type="RefSeq" id="WP_057754586.1">
    <property type="nucleotide sequence ID" value="NZ_JQBP01000002.1"/>
</dbReference>
<dbReference type="PROSITE" id="PS51722">
    <property type="entry name" value="G_TR_2"/>
    <property type="match status" value="1"/>
</dbReference>
<dbReference type="Pfam" id="PF00009">
    <property type="entry name" value="GTP_EFTU"/>
    <property type="match status" value="1"/>
</dbReference>
<dbReference type="SUPFAM" id="SSF54980">
    <property type="entry name" value="EF-G C-terminal domain-like"/>
    <property type="match status" value="2"/>
</dbReference>
<dbReference type="InterPro" id="IPR000795">
    <property type="entry name" value="T_Tr_GTP-bd_dom"/>
</dbReference>
<dbReference type="CDD" id="cd03713">
    <property type="entry name" value="EFG_mtEFG_C"/>
    <property type="match status" value="1"/>
</dbReference>
<dbReference type="SUPFAM" id="SSF52540">
    <property type="entry name" value="P-loop containing nucleoside triphosphate hydrolases"/>
    <property type="match status" value="1"/>
</dbReference>
<dbReference type="CDD" id="cd01434">
    <property type="entry name" value="EFG_mtEFG1_IV"/>
    <property type="match status" value="1"/>
</dbReference>
<feature type="domain" description="Tr-type G" evidence="8">
    <location>
        <begin position="10"/>
        <end position="293"/>
    </location>
</feature>
<evidence type="ECO:0000256" key="7">
    <source>
        <dbReference type="HAMAP-Rule" id="MF_00054"/>
    </source>
</evidence>
<dbReference type="PROSITE" id="PS00301">
    <property type="entry name" value="G_TR_1"/>
    <property type="match status" value="1"/>
</dbReference>
<evidence type="ECO:0000256" key="4">
    <source>
        <dbReference type="ARBA" id="ARBA00022768"/>
    </source>
</evidence>
<dbReference type="PANTHER" id="PTHR43261">
    <property type="entry name" value="TRANSLATION ELONGATION FACTOR G-RELATED"/>
    <property type="match status" value="1"/>
</dbReference>
<gene>
    <name evidence="7" type="primary">fusA</name>
    <name evidence="9" type="ORF">IV73_GL000611</name>
</gene>
<evidence type="ECO:0000256" key="2">
    <source>
        <dbReference type="ARBA" id="ARBA00017872"/>
    </source>
</evidence>
<dbReference type="Proteomes" id="UP000051655">
    <property type="component" value="Unassembled WGS sequence"/>
</dbReference>
<dbReference type="FunFam" id="3.30.70.870:FF:000001">
    <property type="entry name" value="Elongation factor G"/>
    <property type="match status" value="1"/>
</dbReference>
<dbReference type="SMART" id="SM00838">
    <property type="entry name" value="EFG_C"/>
    <property type="match status" value="1"/>
</dbReference>
<dbReference type="Gene3D" id="2.40.30.10">
    <property type="entry name" value="Translation factors"/>
    <property type="match status" value="1"/>
</dbReference>
<evidence type="ECO:0000259" key="8">
    <source>
        <dbReference type="PROSITE" id="PS51722"/>
    </source>
</evidence>
<comment type="subcellular location">
    <subcellularLocation>
        <location evidence="7">Cytoplasm</location>
    </subcellularLocation>
</comment>
<dbReference type="SUPFAM" id="SSF50447">
    <property type="entry name" value="Translation proteins"/>
    <property type="match status" value="1"/>
</dbReference>
<dbReference type="InterPro" id="IPR035647">
    <property type="entry name" value="EFG_III/V"/>
</dbReference>
<dbReference type="CDD" id="cd04088">
    <property type="entry name" value="EFG_mtEFG_II"/>
    <property type="match status" value="1"/>
</dbReference>
<proteinExistence type="inferred from homology"/>
<dbReference type="InterPro" id="IPR035649">
    <property type="entry name" value="EFG_V"/>
</dbReference>
<dbReference type="HAMAP" id="MF_00054_B">
    <property type="entry name" value="EF_G_EF_2_B"/>
    <property type="match status" value="1"/>
</dbReference>
<dbReference type="NCBIfam" id="NF009379">
    <property type="entry name" value="PRK12740.1-3"/>
    <property type="match status" value="1"/>
</dbReference>
<dbReference type="Pfam" id="PF00679">
    <property type="entry name" value="EFG_C"/>
    <property type="match status" value="1"/>
</dbReference>
<dbReference type="InterPro" id="IPR014721">
    <property type="entry name" value="Ribsml_uS5_D2-typ_fold_subgr"/>
</dbReference>
<dbReference type="SUPFAM" id="SSF54211">
    <property type="entry name" value="Ribosomal protein S5 domain 2-like"/>
    <property type="match status" value="1"/>
</dbReference>
<dbReference type="CDD" id="cd01886">
    <property type="entry name" value="EF-G"/>
    <property type="match status" value="1"/>
</dbReference>
<dbReference type="InterPro" id="IPR053905">
    <property type="entry name" value="EF-G-like_DII"/>
</dbReference>
<dbReference type="NCBIfam" id="TIGR00231">
    <property type="entry name" value="small_GTP"/>
    <property type="match status" value="1"/>
</dbReference>
<evidence type="ECO:0000313" key="10">
    <source>
        <dbReference type="Proteomes" id="UP000051655"/>
    </source>
</evidence>
<dbReference type="AlphaFoldDB" id="A0A0R2JJJ1"/>
<dbReference type="InterPro" id="IPR009000">
    <property type="entry name" value="Transl_B-barrel_sf"/>
</dbReference>
<feature type="binding site" evidence="7">
    <location>
        <begin position="19"/>
        <end position="26"/>
    </location>
    <ligand>
        <name>GTP</name>
        <dbReference type="ChEBI" id="CHEBI:37565"/>
    </ligand>
</feature>
<dbReference type="PANTHER" id="PTHR43261:SF1">
    <property type="entry name" value="RIBOSOME-RELEASING FACTOR 2, MITOCHONDRIAL"/>
    <property type="match status" value="1"/>
</dbReference>
<dbReference type="FunFam" id="2.40.30.10:FF:000006">
    <property type="entry name" value="Elongation factor G"/>
    <property type="match status" value="1"/>
</dbReference>
<dbReference type="FunFam" id="3.40.50.300:FF:000029">
    <property type="entry name" value="Elongation factor G"/>
    <property type="match status" value="1"/>
</dbReference>
<dbReference type="NCBIfam" id="NF009381">
    <property type="entry name" value="PRK12740.1-5"/>
    <property type="match status" value="1"/>
</dbReference>
<organism evidence="9 10">
    <name type="scientific">Weissella kandleri</name>
    <dbReference type="NCBI Taxonomy" id="1616"/>
    <lineage>
        <taxon>Bacteria</taxon>
        <taxon>Bacillati</taxon>
        <taxon>Bacillota</taxon>
        <taxon>Bacilli</taxon>
        <taxon>Lactobacillales</taxon>
        <taxon>Lactobacillaceae</taxon>
        <taxon>Weissella</taxon>
    </lineage>
</organism>
<dbReference type="Pfam" id="PF14492">
    <property type="entry name" value="EFG_III"/>
    <property type="match status" value="1"/>
</dbReference>
<keyword evidence="4 7" id="KW-0251">Elongation factor</keyword>
<dbReference type="InterPro" id="IPR005225">
    <property type="entry name" value="Small_GTP-bd"/>
</dbReference>
<comment type="caution">
    <text evidence="9">The sequence shown here is derived from an EMBL/GenBank/DDBJ whole genome shotgun (WGS) entry which is preliminary data.</text>
</comment>
<keyword evidence="3 7" id="KW-0547">Nucleotide-binding</keyword>
<dbReference type="Gene3D" id="3.30.70.240">
    <property type="match status" value="1"/>
</dbReference>
<dbReference type="Gene3D" id="3.30.70.870">
    <property type="entry name" value="Elongation Factor G (Translational Gtpase), domain 3"/>
    <property type="match status" value="1"/>
</dbReference>
<dbReference type="GO" id="GO:0003924">
    <property type="term" value="F:GTPase activity"/>
    <property type="evidence" value="ECO:0007669"/>
    <property type="project" value="InterPro"/>
</dbReference>
<evidence type="ECO:0000313" key="9">
    <source>
        <dbReference type="EMBL" id="KRN75445.1"/>
    </source>
</evidence>
<dbReference type="InterPro" id="IPR031157">
    <property type="entry name" value="G_TR_CS"/>
</dbReference>
<dbReference type="InterPro" id="IPR027417">
    <property type="entry name" value="P-loop_NTPase"/>
</dbReference>
<dbReference type="InterPro" id="IPR009022">
    <property type="entry name" value="EFG_III"/>
</dbReference>
<evidence type="ECO:0000256" key="3">
    <source>
        <dbReference type="ARBA" id="ARBA00022741"/>
    </source>
</evidence>
<protein>
    <recommendedName>
        <fullName evidence="2 7">Elongation factor G</fullName>
        <shortName evidence="7">EF-G</shortName>
    </recommendedName>
</protein>
<dbReference type="FunFam" id="3.30.70.240:FF:000001">
    <property type="entry name" value="Elongation factor G"/>
    <property type="match status" value="1"/>
</dbReference>
<evidence type="ECO:0000256" key="6">
    <source>
        <dbReference type="ARBA" id="ARBA00023134"/>
    </source>
</evidence>
<keyword evidence="6 7" id="KW-0342">GTP-binding</keyword>
<dbReference type="NCBIfam" id="TIGR00484">
    <property type="entry name" value="EF-G"/>
    <property type="match status" value="1"/>
</dbReference>
<dbReference type="PRINTS" id="PR00315">
    <property type="entry name" value="ELONGATNFCT"/>
</dbReference>
<keyword evidence="10" id="KW-1185">Reference proteome</keyword>
<dbReference type="GO" id="GO:0005737">
    <property type="term" value="C:cytoplasm"/>
    <property type="evidence" value="ECO:0007669"/>
    <property type="project" value="UniProtKB-SubCell"/>
</dbReference>
<dbReference type="OrthoDB" id="9804431at2"/>
<dbReference type="Pfam" id="PF03764">
    <property type="entry name" value="EFG_IV"/>
    <property type="match status" value="1"/>
</dbReference>
<dbReference type="GO" id="GO:0003746">
    <property type="term" value="F:translation elongation factor activity"/>
    <property type="evidence" value="ECO:0007669"/>
    <property type="project" value="UniProtKB-UniRule"/>
</dbReference>
<evidence type="ECO:0000256" key="1">
    <source>
        <dbReference type="ARBA" id="ARBA00005870"/>
    </source>
</evidence>
<dbReference type="InterPro" id="IPR047872">
    <property type="entry name" value="EFG_IV"/>
</dbReference>
<sequence>MANTREYPLSRTRNIGIMAHIDAGKTTTTERILYYTGKIHKIGETHDGASQMDFMEQEKERGITIQSAATTAVWHGFHDQFAATPYRVNIIDTPGHVDFTIEVERSLRVLDGAVAVLDGAAGVEPQTETVWRQAETYQVPRIVFVNKMDKLGADFQMSVASMKTRLDANAKAIQWPIGVEDDFEGIIDLITMEAMYPVDELGEKWEPREIPDDYKELAEEKYNELVEAIADVDDDIMEKYLNGDEIAQDELKAAIRRAVLSLQFYPVLAGSAYKDKGVQMVLDAVVDYLPSPLDVKPYVATNPDTDEEVDLVANDEDPFASLAFKVMTDPYVGRLTFLRVYTGTLESGSYVQNTSKGKRERVGRLLQMHATDRTEISEVFSGDIAAAIGLKDTTTGDSLTSMERPLILESMEFPDPVIQLAIEPKTKADQTKMAEGLQKLTEEDPSFRAETNPETGDTLISGMGELHLDIYVDRLRREFNVDATVGAPQVAYREAFTKTVQARGYFKRQSGGKGQYGDVWIEFSPNEEGAGFEFEDAIVGGVVPREYIPSVESGLRDALNNGPLAGFPLVDLKAKLYDGSYHDVDSSEAAFKVAASLALREAAKTAGAVILEPIMKVDIVVPEDNLGDVMGHISARRGVIEGQEQRGNSVTVHGNVPLSEMFGYATTLRSSTQGRGTFQMVFDHYEAVPKGVQEEIVKKYGRGNSDED</sequence>
<dbReference type="InterPro" id="IPR004540">
    <property type="entry name" value="Transl_elong_EFG/EF2"/>
</dbReference>
<keyword evidence="7" id="KW-0963">Cytoplasm</keyword>
<dbReference type="EMBL" id="JQBP01000002">
    <property type="protein sequence ID" value="KRN75445.1"/>
    <property type="molecule type" value="Genomic_DNA"/>
</dbReference>
<dbReference type="Gene3D" id="3.30.230.10">
    <property type="match status" value="1"/>
</dbReference>
<dbReference type="InterPro" id="IPR020568">
    <property type="entry name" value="Ribosomal_Su5_D2-typ_SF"/>
</dbReference>
<accession>A0A0R2JJJ1</accession>
<feature type="binding site" evidence="7">
    <location>
        <begin position="92"/>
        <end position="96"/>
    </location>
    <ligand>
        <name>GTP</name>
        <dbReference type="ChEBI" id="CHEBI:37565"/>
    </ligand>
</feature>
<keyword evidence="5 7" id="KW-0648">Protein biosynthesis</keyword>
<dbReference type="InterPro" id="IPR005517">
    <property type="entry name" value="Transl_elong_EFG/EF2_IV"/>
</dbReference>
<comment type="similarity">
    <text evidence="1 7">Belongs to the TRAFAC class translation factor GTPase superfamily. Classic translation factor GTPase family. EF-G/EF-2 subfamily.</text>
</comment>
<dbReference type="PATRIC" id="fig|1616.3.peg.629"/>
<dbReference type="GO" id="GO:0005525">
    <property type="term" value="F:GTP binding"/>
    <property type="evidence" value="ECO:0007669"/>
    <property type="project" value="UniProtKB-UniRule"/>
</dbReference>
<reference evidence="9 10" key="1">
    <citation type="journal article" date="2015" name="Genome Announc.">
        <title>Expanding the biotechnology potential of lactobacilli through comparative genomics of 213 strains and associated genera.</title>
        <authorList>
            <person name="Sun Z."/>
            <person name="Harris H.M."/>
            <person name="McCann A."/>
            <person name="Guo C."/>
            <person name="Argimon S."/>
            <person name="Zhang W."/>
            <person name="Yang X."/>
            <person name="Jeffery I.B."/>
            <person name="Cooney J.C."/>
            <person name="Kagawa T.F."/>
            <person name="Liu W."/>
            <person name="Song Y."/>
            <person name="Salvetti E."/>
            <person name="Wrobel A."/>
            <person name="Rasinkangas P."/>
            <person name="Parkhill J."/>
            <person name="Rea M.C."/>
            <person name="O'Sullivan O."/>
            <person name="Ritari J."/>
            <person name="Douillard F.P."/>
            <person name="Paul Ross R."/>
            <person name="Yang R."/>
            <person name="Briner A.E."/>
            <person name="Felis G.E."/>
            <person name="de Vos W.M."/>
            <person name="Barrangou R."/>
            <person name="Klaenhammer T.R."/>
            <person name="Caufield P.W."/>
            <person name="Cui Y."/>
            <person name="Zhang H."/>
            <person name="O'Toole P.W."/>
        </authorList>
    </citation>
    <scope>NUCLEOTIDE SEQUENCE [LARGE SCALE GENOMIC DNA]</scope>
    <source>
        <strain evidence="9 10">DSM 20593</strain>
    </source>
</reference>
<dbReference type="SMART" id="SM00889">
    <property type="entry name" value="EFG_IV"/>
    <property type="match status" value="1"/>
</dbReference>
<feature type="binding site" evidence="7">
    <location>
        <begin position="146"/>
        <end position="149"/>
    </location>
    <ligand>
        <name>GTP</name>
        <dbReference type="ChEBI" id="CHEBI:37565"/>
    </ligand>
</feature>
<dbReference type="CDD" id="cd16262">
    <property type="entry name" value="EFG_III"/>
    <property type="match status" value="1"/>
</dbReference>